<dbReference type="PROSITE" id="PS50005">
    <property type="entry name" value="TPR"/>
    <property type="match status" value="2"/>
</dbReference>
<evidence type="ECO:0000256" key="3">
    <source>
        <dbReference type="PROSITE-ProRule" id="PRU00339"/>
    </source>
</evidence>
<dbReference type="OrthoDB" id="1936594at2759"/>
<dbReference type="InterPro" id="IPR011990">
    <property type="entry name" value="TPR-like_helical_dom_sf"/>
</dbReference>
<feature type="repeat" description="TPR" evidence="3">
    <location>
        <begin position="536"/>
        <end position="569"/>
    </location>
</feature>
<evidence type="ECO:0000313" key="5">
    <source>
        <dbReference type="EMBL" id="CUG87189.1"/>
    </source>
</evidence>
<keyword evidence="1" id="KW-0677">Repeat</keyword>
<evidence type="ECO:0000256" key="2">
    <source>
        <dbReference type="ARBA" id="ARBA00022803"/>
    </source>
</evidence>
<dbReference type="SUPFAM" id="SSF48452">
    <property type="entry name" value="TPR-like"/>
    <property type="match status" value="1"/>
</dbReference>
<protein>
    <submittedName>
        <fullName evidence="5">Uncharacterized protein</fullName>
    </submittedName>
</protein>
<name>A0A0S4J6X8_BODSA</name>
<reference evidence="6" key="1">
    <citation type="submission" date="2015-09" db="EMBL/GenBank/DDBJ databases">
        <authorList>
            <consortium name="Pathogen Informatics"/>
        </authorList>
    </citation>
    <scope>NUCLEOTIDE SEQUENCE [LARGE SCALE GENOMIC DNA]</scope>
    <source>
        <strain evidence="6">Lake Konstanz</strain>
    </source>
</reference>
<feature type="region of interest" description="Disordered" evidence="4">
    <location>
        <begin position="251"/>
        <end position="277"/>
    </location>
</feature>
<dbReference type="InterPro" id="IPR019734">
    <property type="entry name" value="TPR_rpt"/>
</dbReference>
<keyword evidence="6" id="KW-1185">Reference proteome</keyword>
<proteinExistence type="predicted"/>
<accession>A0A0S4J6X8</accession>
<gene>
    <name evidence="5" type="ORF">BSAL_09075</name>
</gene>
<organism evidence="5 6">
    <name type="scientific">Bodo saltans</name>
    <name type="common">Flagellated protozoan</name>
    <dbReference type="NCBI Taxonomy" id="75058"/>
    <lineage>
        <taxon>Eukaryota</taxon>
        <taxon>Discoba</taxon>
        <taxon>Euglenozoa</taxon>
        <taxon>Kinetoplastea</taxon>
        <taxon>Metakinetoplastina</taxon>
        <taxon>Eubodonida</taxon>
        <taxon>Bodonidae</taxon>
        <taxon>Bodo</taxon>
    </lineage>
</organism>
<feature type="repeat" description="TPR" evidence="3">
    <location>
        <begin position="502"/>
        <end position="535"/>
    </location>
</feature>
<dbReference type="Pfam" id="PF13181">
    <property type="entry name" value="TPR_8"/>
    <property type="match status" value="1"/>
</dbReference>
<dbReference type="Proteomes" id="UP000051952">
    <property type="component" value="Unassembled WGS sequence"/>
</dbReference>
<dbReference type="Gene3D" id="1.25.40.10">
    <property type="entry name" value="Tetratricopeptide repeat domain"/>
    <property type="match status" value="2"/>
</dbReference>
<dbReference type="EMBL" id="CYKH01001464">
    <property type="protein sequence ID" value="CUG87189.1"/>
    <property type="molecule type" value="Genomic_DNA"/>
</dbReference>
<dbReference type="AlphaFoldDB" id="A0A0S4J6X8"/>
<dbReference type="VEuPathDB" id="TriTrypDB:BSAL_09075"/>
<evidence type="ECO:0000313" key="6">
    <source>
        <dbReference type="Proteomes" id="UP000051952"/>
    </source>
</evidence>
<dbReference type="PANTHER" id="PTHR16193:SF0">
    <property type="entry name" value="TETRATRICOPEPTIDE REPEAT PROTEIN 27"/>
    <property type="match status" value="1"/>
</dbReference>
<sequence>MSMEVPALLLQAPVVMIPVTEDGSSLLEFNMERNATVLASYQTAVNEFLRSNDLLSNLSAVVPVVDYALRVFHSENVTGELGDAEAEELLPLTSRFHFGAEEEHRFVQRLLTQDGEMPSPCVKYPALLLLCMALTNGTAEDGSRLFPYHSMWCLRVIFRHQLCLLHRSHSLFEQLATCIEAIEAHPETIATPEYLVEIGHVQNYFHRRDLAAKNWRRALEITKLHMEEASMVGVRTRWQQHNIIQSVLEAASERSPSPLAEGSSGQPTTIGGEVAGHDLFDRPREKMADKEGNVTEEDKEYRVKALTAVDKAIILALCSNIKNENPHHGLTTHHIQTYAERLLIDSAVSPFMIRSQMLLLRARLEYGRPRVAQRAFMQLQELVDQFFARRNPELNTFFRSDSKYFYLTSFPAVWDLRSEFGVTCMEEGLHKTALEMFEQVQDWEKIIACCKQLDKRRKAENLARDLLEKDPLNPLLWVALGEATREDEYLWKAWELSKHKMAAPMRALAKLAVEREHYEKAVEYFENAVIVNPIFGGDWFTLGFATMRLKNYERSGEAFTRVCQIDPNDAFAWNNLASVMLQQGKVRPAFNAMSQALRNNRRSWRMWQNYSRAP</sequence>
<evidence type="ECO:0000256" key="1">
    <source>
        <dbReference type="ARBA" id="ARBA00022737"/>
    </source>
</evidence>
<dbReference type="SMART" id="SM00028">
    <property type="entry name" value="TPR"/>
    <property type="match status" value="5"/>
</dbReference>
<evidence type="ECO:0000256" key="4">
    <source>
        <dbReference type="SAM" id="MobiDB-lite"/>
    </source>
</evidence>
<dbReference type="PANTHER" id="PTHR16193">
    <property type="entry name" value="TETRATRICOPEPTIDE REPEAT PROTEIN 27"/>
    <property type="match status" value="1"/>
</dbReference>
<keyword evidence="2 3" id="KW-0802">TPR repeat</keyword>
<dbReference type="InterPro" id="IPR044244">
    <property type="entry name" value="TTC27/Emw1"/>
</dbReference>